<dbReference type="Proteomes" id="UP000252139">
    <property type="component" value="Unassembled WGS sequence"/>
</dbReference>
<evidence type="ECO:0000313" key="2">
    <source>
        <dbReference type="EMBL" id="RCH85682.1"/>
    </source>
</evidence>
<evidence type="ECO:0000256" key="1">
    <source>
        <dbReference type="SAM" id="MobiDB-lite"/>
    </source>
</evidence>
<proteinExistence type="predicted"/>
<feature type="compositionally biased region" description="Polar residues" evidence="1">
    <location>
        <begin position="52"/>
        <end position="66"/>
    </location>
</feature>
<dbReference type="OrthoDB" id="2272203at2759"/>
<protein>
    <submittedName>
        <fullName evidence="2">Uncharacterized protein</fullName>
    </submittedName>
</protein>
<sequence length="66" mass="7538">MIDFLNKTDKNDILVTIDYAGLTTDPDDMFQFVRYTLGKSQNHRPDLRRQAANISQSRTLHTPAAT</sequence>
<gene>
    <name evidence="2" type="ORF">CU097_008251</name>
</gene>
<name>A0A367J6U5_RHIAZ</name>
<evidence type="ECO:0000313" key="3">
    <source>
        <dbReference type="Proteomes" id="UP000252139"/>
    </source>
</evidence>
<dbReference type="AlphaFoldDB" id="A0A367J6U5"/>
<feature type="region of interest" description="Disordered" evidence="1">
    <location>
        <begin position="41"/>
        <end position="66"/>
    </location>
</feature>
<organism evidence="2 3">
    <name type="scientific">Rhizopus azygosporus</name>
    <name type="common">Rhizopus microsporus var. azygosporus</name>
    <dbReference type="NCBI Taxonomy" id="86630"/>
    <lineage>
        <taxon>Eukaryota</taxon>
        <taxon>Fungi</taxon>
        <taxon>Fungi incertae sedis</taxon>
        <taxon>Mucoromycota</taxon>
        <taxon>Mucoromycotina</taxon>
        <taxon>Mucoromycetes</taxon>
        <taxon>Mucorales</taxon>
        <taxon>Mucorineae</taxon>
        <taxon>Rhizopodaceae</taxon>
        <taxon>Rhizopus</taxon>
    </lineage>
</organism>
<comment type="caution">
    <text evidence="2">The sequence shown here is derived from an EMBL/GenBank/DDBJ whole genome shotgun (WGS) entry which is preliminary data.</text>
</comment>
<accession>A0A367J6U5</accession>
<keyword evidence="3" id="KW-1185">Reference proteome</keyword>
<reference evidence="2 3" key="1">
    <citation type="journal article" date="2018" name="G3 (Bethesda)">
        <title>Phylogenetic and Phylogenomic Definition of Rhizopus Species.</title>
        <authorList>
            <person name="Gryganskyi A.P."/>
            <person name="Golan J."/>
            <person name="Dolatabadi S."/>
            <person name="Mondo S."/>
            <person name="Robb S."/>
            <person name="Idnurm A."/>
            <person name="Muszewska A."/>
            <person name="Steczkiewicz K."/>
            <person name="Masonjones S."/>
            <person name="Liao H.L."/>
            <person name="Gajdeczka M.T."/>
            <person name="Anike F."/>
            <person name="Vuek A."/>
            <person name="Anishchenko I.M."/>
            <person name="Voigt K."/>
            <person name="de Hoog G.S."/>
            <person name="Smith M.E."/>
            <person name="Heitman J."/>
            <person name="Vilgalys R."/>
            <person name="Stajich J.E."/>
        </authorList>
    </citation>
    <scope>NUCLEOTIDE SEQUENCE [LARGE SCALE GENOMIC DNA]</scope>
    <source>
        <strain evidence="2 3">CBS 357.93</strain>
    </source>
</reference>
<dbReference type="EMBL" id="PJQL01002038">
    <property type="protein sequence ID" value="RCH85682.1"/>
    <property type="molecule type" value="Genomic_DNA"/>
</dbReference>